<keyword evidence="7 8" id="KW-0472">Membrane</keyword>
<keyword evidence="3 8" id="KW-0813">Transport</keyword>
<dbReference type="GO" id="GO:0005774">
    <property type="term" value="C:vacuolar membrane"/>
    <property type="evidence" value="ECO:0007669"/>
    <property type="project" value="UniProtKB-SubCell"/>
</dbReference>
<dbReference type="InterPro" id="IPR024671">
    <property type="entry name" value="Atg22-like"/>
</dbReference>
<evidence type="ECO:0000256" key="7">
    <source>
        <dbReference type="ARBA" id="ARBA00023136"/>
    </source>
</evidence>
<dbReference type="GO" id="GO:0006914">
    <property type="term" value="P:autophagy"/>
    <property type="evidence" value="ECO:0007669"/>
    <property type="project" value="UniProtKB-KW"/>
</dbReference>
<dbReference type="InterPro" id="IPR036259">
    <property type="entry name" value="MFS_trans_sf"/>
</dbReference>
<feature type="transmembrane region" description="Helical" evidence="8">
    <location>
        <begin position="494"/>
        <end position="513"/>
    </location>
</feature>
<evidence type="ECO:0000256" key="6">
    <source>
        <dbReference type="ARBA" id="ARBA00023006"/>
    </source>
</evidence>
<feature type="transmembrane region" description="Helical" evidence="8">
    <location>
        <begin position="266"/>
        <end position="289"/>
    </location>
</feature>
<evidence type="ECO:0000256" key="5">
    <source>
        <dbReference type="ARBA" id="ARBA00022989"/>
    </source>
</evidence>
<dbReference type="SUPFAM" id="SSF103473">
    <property type="entry name" value="MFS general substrate transporter"/>
    <property type="match status" value="1"/>
</dbReference>
<keyword evidence="8" id="KW-0926">Vacuole</keyword>
<comment type="subcellular location">
    <subcellularLocation>
        <location evidence="1 8">Vacuole membrane</location>
        <topology evidence="1 8">Multi-pass membrane protein</topology>
    </subcellularLocation>
</comment>
<feature type="transmembrane region" description="Helical" evidence="8">
    <location>
        <begin position="166"/>
        <end position="189"/>
    </location>
</feature>
<feature type="region of interest" description="Disordered" evidence="9">
    <location>
        <begin position="1"/>
        <end position="38"/>
    </location>
</feature>
<organism evidence="10 11">
    <name type="scientific">Ophiocordyceps sinensis</name>
    <dbReference type="NCBI Taxonomy" id="72228"/>
    <lineage>
        <taxon>Eukaryota</taxon>
        <taxon>Fungi</taxon>
        <taxon>Dikarya</taxon>
        <taxon>Ascomycota</taxon>
        <taxon>Pezizomycotina</taxon>
        <taxon>Sordariomycetes</taxon>
        <taxon>Hypocreomycetidae</taxon>
        <taxon>Hypocreales</taxon>
        <taxon>Ophiocordycipitaceae</taxon>
        <taxon>Ophiocordyceps</taxon>
    </lineage>
</organism>
<dbReference type="Proteomes" id="UP000557566">
    <property type="component" value="Unassembled WGS sequence"/>
</dbReference>
<dbReference type="EMBL" id="JAAVMX010000003">
    <property type="protein sequence ID" value="KAF4511565.1"/>
    <property type="molecule type" value="Genomic_DNA"/>
</dbReference>
<feature type="compositionally biased region" description="Basic and acidic residues" evidence="9">
    <location>
        <begin position="24"/>
        <end position="38"/>
    </location>
</feature>
<comment type="caution">
    <text evidence="10">The sequence shown here is derived from an EMBL/GenBank/DDBJ whole genome shotgun (WGS) entry which is preliminary data.</text>
</comment>
<accession>A0A8H4V8I0</accession>
<keyword evidence="6 8" id="KW-0072">Autophagy</keyword>
<comment type="function">
    <text evidence="8">Vacuolar effluxer which mediate the efflux of amino acids resulting from autophagic degradation. The release of autophagic amino acids allows the maintenance of protein synthesis and viability during nitrogen starvation.</text>
</comment>
<feature type="transmembrane region" description="Helical" evidence="8">
    <location>
        <begin position="425"/>
        <end position="445"/>
    </location>
</feature>
<gene>
    <name evidence="10" type="ORF">G6O67_003348</name>
</gene>
<keyword evidence="8" id="KW-0029">Amino-acid transport</keyword>
<dbReference type="OrthoDB" id="42657at2759"/>
<dbReference type="PANTHER" id="PTHR23519">
    <property type="entry name" value="AUTOPHAGY-RELATED PROTEIN 22"/>
    <property type="match status" value="1"/>
</dbReference>
<sequence length="543" mass="60291">MSTPRHDATTTSGHGQGAPPLALEDGHSKPTVESLPSREERDVVMPVLQRDEVPTTSKWEIWSWYGYYVGANGVGPFNFAPTAFQNILAQAAAGSNLLHFAGRKRNVNSIVLICNGISFAIQVVLFLVIGAYADFGTGRRWILLTASIIAYGTGFAWIGVHDANQWKVAAALYIAGLITYQVATTYWIAAFPSLARNTQHLKDSTAAYRTGDISQQELAQRDELERSRLSNVAFWTQSVAEVFLLAIIIGLMFALKVADRTANNNWGLSVLIAVATGYWVACSIPWFFIEKTRPGLMIPPGKNMLTAGVWQLHEAFMQIWRLRQSLIFLVGYFFLGDSLNTTVTLVATLQNQLVGFDTLELTYLLILNISAQVIGISAFWSIQKRFNLSSKTMFSVIMLSITLLDAWGMTGNWTTRLGFHNIWEIWVYQVFYGLLVCPWYSYAQIMISSVTPRGHEFLFFSVFNIVGKTSSLTGPFISSAIIDATPGGTNDRAPFFFLFALSIVSAVGIFMFLDVEKSAREQDNFLSQKALRAYAVSETNRGS</sequence>
<comment type="similarity">
    <text evidence="2 8">Belongs to the ATG22 family.</text>
</comment>
<feature type="transmembrane region" description="Helical" evidence="8">
    <location>
        <begin position="326"/>
        <end position="349"/>
    </location>
</feature>
<dbReference type="PANTHER" id="PTHR23519:SF5">
    <property type="entry name" value="AUTOPHAGY-RELATED PROTEIN"/>
    <property type="match status" value="1"/>
</dbReference>
<feature type="transmembrane region" description="Helical" evidence="8">
    <location>
        <begin position="110"/>
        <end position="129"/>
    </location>
</feature>
<feature type="transmembrane region" description="Helical" evidence="8">
    <location>
        <begin position="141"/>
        <end position="160"/>
    </location>
</feature>
<feature type="transmembrane region" description="Helical" evidence="8">
    <location>
        <begin position="232"/>
        <end position="254"/>
    </location>
</feature>
<feature type="transmembrane region" description="Helical" evidence="8">
    <location>
        <begin position="457"/>
        <end position="482"/>
    </location>
</feature>
<dbReference type="InterPro" id="IPR050495">
    <property type="entry name" value="ATG22/LtaA_families"/>
</dbReference>
<dbReference type="AlphaFoldDB" id="A0A8H4V8I0"/>
<feature type="transmembrane region" description="Helical" evidence="8">
    <location>
        <begin position="394"/>
        <end position="413"/>
    </location>
</feature>
<evidence type="ECO:0000256" key="4">
    <source>
        <dbReference type="ARBA" id="ARBA00022692"/>
    </source>
</evidence>
<dbReference type="GO" id="GO:0006865">
    <property type="term" value="P:amino acid transport"/>
    <property type="evidence" value="ECO:0007669"/>
    <property type="project" value="UniProtKB-KW"/>
</dbReference>
<reference evidence="10 11" key="1">
    <citation type="journal article" date="2020" name="Genome Biol. Evol.">
        <title>A new high-quality draft genome assembly of the Chinese cordyceps Ophiocordyceps sinensis.</title>
        <authorList>
            <person name="Shu R."/>
            <person name="Zhang J."/>
            <person name="Meng Q."/>
            <person name="Zhang H."/>
            <person name="Zhou G."/>
            <person name="Li M."/>
            <person name="Wu P."/>
            <person name="Zhao Y."/>
            <person name="Chen C."/>
            <person name="Qin Q."/>
        </authorList>
    </citation>
    <scope>NUCLEOTIDE SEQUENCE [LARGE SCALE GENOMIC DNA]</scope>
    <source>
        <strain evidence="10 11">IOZ07</strain>
    </source>
</reference>
<evidence type="ECO:0000313" key="10">
    <source>
        <dbReference type="EMBL" id="KAF4511565.1"/>
    </source>
</evidence>
<dbReference type="Pfam" id="PF11700">
    <property type="entry name" value="ATG22"/>
    <property type="match status" value="1"/>
</dbReference>
<protein>
    <recommendedName>
        <fullName evidence="8">Autophagy-related protein</fullName>
    </recommendedName>
</protein>
<keyword evidence="11" id="KW-1185">Reference proteome</keyword>
<evidence type="ECO:0000256" key="1">
    <source>
        <dbReference type="ARBA" id="ARBA00004128"/>
    </source>
</evidence>
<evidence type="ECO:0000256" key="8">
    <source>
        <dbReference type="RuleBase" id="RU363073"/>
    </source>
</evidence>
<feature type="transmembrane region" description="Helical" evidence="8">
    <location>
        <begin position="361"/>
        <end position="382"/>
    </location>
</feature>
<keyword evidence="5 8" id="KW-1133">Transmembrane helix</keyword>
<name>A0A8H4V8I0_9HYPO</name>
<evidence type="ECO:0000256" key="3">
    <source>
        <dbReference type="ARBA" id="ARBA00022448"/>
    </source>
</evidence>
<evidence type="ECO:0000313" key="11">
    <source>
        <dbReference type="Proteomes" id="UP000557566"/>
    </source>
</evidence>
<proteinExistence type="inferred from homology"/>
<keyword evidence="4 8" id="KW-0812">Transmembrane</keyword>
<dbReference type="Gene3D" id="1.20.1250.20">
    <property type="entry name" value="MFS general substrate transporter like domains"/>
    <property type="match status" value="1"/>
</dbReference>
<evidence type="ECO:0000256" key="2">
    <source>
        <dbReference type="ARBA" id="ARBA00006978"/>
    </source>
</evidence>
<evidence type="ECO:0000256" key="9">
    <source>
        <dbReference type="SAM" id="MobiDB-lite"/>
    </source>
</evidence>